<protein>
    <recommendedName>
        <fullName evidence="5">Cobalt transporter subunit CbtB</fullName>
    </recommendedName>
</protein>
<feature type="region of interest" description="Disordered" evidence="1">
    <location>
        <begin position="121"/>
        <end position="144"/>
    </location>
</feature>
<dbReference type="EMBL" id="SNZR01000011">
    <property type="protein sequence ID" value="TDR94856.1"/>
    <property type="molecule type" value="Genomic_DNA"/>
</dbReference>
<dbReference type="AlphaFoldDB" id="A0A4R7CCH2"/>
<evidence type="ECO:0000256" key="2">
    <source>
        <dbReference type="SAM" id="SignalP"/>
    </source>
</evidence>
<dbReference type="Proteomes" id="UP000295122">
    <property type="component" value="Unassembled WGS sequence"/>
</dbReference>
<name>A0A4R7CCH2_9HYPH</name>
<feature type="signal peptide" evidence="2">
    <location>
        <begin position="1"/>
        <end position="33"/>
    </location>
</feature>
<reference evidence="3 4" key="1">
    <citation type="submission" date="2019-03" db="EMBL/GenBank/DDBJ databases">
        <title>Genomic Encyclopedia of Type Strains, Phase IV (KMG-IV): sequencing the most valuable type-strain genomes for metagenomic binning, comparative biology and taxonomic classification.</title>
        <authorList>
            <person name="Goeker M."/>
        </authorList>
    </citation>
    <scope>NUCLEOTIDE SEQUENCE [LARGE SCALE GENOMIC DNA]</scope>
    <source>
        <strain evidence="3 4">DSM 25903</strain>
    </source>
</reference>
<gene>
    <name evidence="3" type="ORF">EV668_2147</name>
</gene>
<organism evidence="3 4">
    <name type="scientific">Enterovirga rhinocerotis</name>
    <dbReference type="NCBI Taxonomy" id="1339210"/>
    <lineage>
        <taxon>Bacteria</taxon>
        <taxon>Pseudomonadati</taxon>
        <taxon>Pseudomonadota</taxon>
        <taxon>Alphaproteobacteria</taxon>
        <taxon>Hyphomicrobiales</taxon>
        <taxon>Methylobacteriaceae</taxon>
        <taxon>Enterovirga</taxon>
    </lineage>
</organism>
<keyword evidence="4" id="KW-1185">Reference proteome</keyword>
<evidence type="ECO:0000313" key="4">
    <source>
        <dbReference type="Proteomes" id="UP000295122"/>
    </source>
</evidence>
<comment type="caution">
    <text evidence="3">The sequence shown here is derived from an EMBL/GenBank/DDBJ whole genome shotgun (WGS) entry which is preliminary data.</text>
</comment>
<feature type="chain" id="PRO_5020992571" description="Cobalt transporter subunit CbtB" evidence="2">
    <location>
        <begin position="34"/>
        <end position="144"/>
    </location>
</feature>
<feature type="region of interest" description="Disordered" evidence="1">
    <location>
        <begin position="38"/>
        <end position="63"/>
    </location>
</feature>
<evidence type="ECO:0008006" key="5">
    <source>
        <dbReference type="Google" id="ProtNLM"/>
    </source>
</evidence>
<proteinExistence type="predicted"/>
<evidence type="ECO:0000256" key="1">
    <source>
        <dbReference type="SAM" id="MobiDB-lite"/>
    </source>
</evidence>
<keyword evidence="2" id="KW-0732">Signal</keyword>
<dbReference type="RefSeq" id="WP_133769713.1">
    <property type="nucleotide sequence ID" value="NZ_SNZR01000011.1"/>
</dbReference>
<sequence>MAWSGQMRLATARLLALVSAVMLALAPIGSAYAHAGHDHAGPGHASHVRDAAPPAGSISAHAGCETLAAADSGADLSASPDGSGPSTPAAHPDCCWTWHVSAIPAATGLATKLPLRGSPIIAADRTAPPDAVRERLPEPPRPSA</sequence>
<evidence type="ECO:0000313" key="3">
    <source>
        <dbReference type="EMBL" id="TDR94856.1"/>
    </source>
</evidence>
<accession>A0A4R7CCH2</accession>